<name>A0A3P3YNS4_PLABS</name>
<gene>
    <name evidence="3" type="ORF">PLBR_LOCUS8969</name>
</gene>
<feature type="transmembrane region" description="Helical" evidence="2">
    <location>
        <begin position="186"/>
        <end position="207"/>
    </location>
</feature>
<evidence type="ECO:0000313" key="4">
    <source>
        <dbReference type="Proteomes" id="UP000290189"/>
    </source>
</evidence>
<geneLocation type="mitochondrion" evidence="3"/>
<keyword evidence="2" id="KW-1133">Transmembrane helix</keyword>
<organism evidence="3 4">
    <name type="scientific">Plasmodiophora brassicae</name>
    <name type="common">Clubroot disease agent</name>
    <dbReference type="NCBI Taxonomy" id="37360"/>
    <lineage>
        <taxon>Eukaryota</taxon>
        <taxon>Sar</taxon>
        <taxon>Rhizaria</taxon>
        <taxon>Endomyxa</taxon>
        <taxon>Phytomyxea</taxon>
        <taxon>Plasmodiophorida</taxon>
        <taxon>Plasmodiophoridae</taxon>
        <taxon>Plasmodiophora</taxon>
    </lineage>
</organism>
<reference evidence="3 4" key="1">
    <citation type="submission" date="2018-03" db="EMBL/GenBank/DDBJ databases">
        <authorList>
            <person name="Fogelqvist J."/>
        </authorList>
    </citation>
    <scope>NUCLEOTIDE SEQUENCE [LARGE SCALE GENOMIC DNA]</scope>
</reference>
<feature type="transmembrane region" description="Helical" evidence="2">
    <location>
        <begin position="128"/>
        <end position="147"/>
    </location>
</feature>
<keyword evidence="2" id="KW-0472">Membrane</keyword>
<dbReference type="AlphaFoldDB" id="A0A3P3YNS4"/>
<dbReference type="EMBL" id="OVEO01000019">
    <property type="protein sequence ID" value="SPR01754.1"/>
    <property type="molecule type" value="Genomic_DNA"/>
</dbReference>
<keyword evidence="2" id="KW-0812">Transmembrane</keyword>
<accession>A0A3P3YNS4</accession>
<feature type="transmembrane region" description="Helical" evidence="2">
    <location>
        <begin position="219"/>
        <end position="241"/>
    </location>
</feature>
<feature type="transmembrane region" description="Helical" evidence="2">
    <location>
        <begin position="89"/>
        <end position="107"/>
    </location>
</feature>
<protein>
    <submittedName>
        <fullName evidence="3">Uncharacterized protein</fullName>
    </submittedName>
</protein>
<feature type="transmembrane region" description="Helical" evidence="2">
    <location>
        <begin position="266"/>
        <end position="292"/>
    </location>
</feature>
<proteinExistence type="predicted"/>
<evidence type="ECO:0000256" key="2">
    <source>
        <dbReference type="SAM" id="Phobius"/>
    </source>
</evidence>
<dbReference type="Proteomes" id="UP000290189">
    <property type="component" value="Unassembled WGS sequence"/>
</dbReference>
<sequence length="298" mass="32744">MNAFAEAVSPRYDAAPGPDVMREPLLSGGDDDDDGSPTPPLDATVVAMPLEMRRRRQRSPGAGAGPRRRRKRTFKRLMLESIPSNWAELVAYVTLMCLCHLIIRLAVVQTGLPRDQNAFRPADTMNNYLLLTHCSSTSYLLGTIALVHVLTTAYLSLMFSSAAGFTLLGELPFFHASLSAESIAHWSIATVLGYSAGAVLVLATLAYQAYLAFQYSTSYGRTYCAALLFVLLFHATLWGLLPKGVHLHHWYCAWVYMSLLRTQDRLIVVAHAVATGIFLQGVATYGCAEILFNNPSIQ</sequence>
<feature type="region of interest" description="Disordered" evidence="1">
    <location>
        <begin position="1"/>
        <end position="70"/>
    </location>
</feature>
<keyword evidence="3" id="KW-0496">Mitochondrion</keyword>
<evidence type="ECO:0000313" key="3">
    <source>
        <dbReference type="EMBL" id="SPR01754.1"/>
    </source>
</evidence>
<evidence type="ECO:0000256" key="1">
    <source>
        <dbReference type="SAM" id="MobiDB-lite"/>
    </source>
</evidence>